<dbReference type="AlphaFoldDB" id="G9WPI4"/>
<reference evidence="8" key="2">
    <citation type="submission" date="2013-03" db="EMBL/GenBank/DDBJ databases">
        <title>The Genome Sequence of Oribacterium sp. ACB1.</title>
        <authorList>
            <consortium name="The Broad Institute Genomics Platform"/>
            <consortium name="The Broad Institute Genome Sequencing Center for Infectious Disease"/>
            <person name="Earl A."/>
            <person name="Ward D."/>
            <person name="Feldgarden M."/>
            <person name="Gevers D."/>
            <person name="Sizova M."/>
            <person name="Hazen A."/>
            <person name="Epstein S."/>
            <person name="Walker B."/>
            <person name="Young S."/>
            <person name="Zeng Q."/>
            <person name="Gargeya S."/>
            <person name="Fitzgerald M."/>
            <person name="Haas B."/>
            <person name="Abouelleil A."/>
            <person name="Allen A.W."/>
            <person name="Alvarado L."/>
            <person name="Arachchi H.M."/>
            <person name="Berlin A.M."/>
            <person name="Chapman S.B."/>
            <person name="Gainer-Dewar J."/>
            <person name="Goldberg J."/>
            <person name="Griggs A."/>
            <person name="Gujja S."/>
            <person name="Hansen M."/>
            <person name="Howarth C."/>
            <person name="Imamovic A."/>
            <person name="Ireland A."/>
            <person name="Larimer J."/>
            <person name="McCowan C."/>
            <person name="Murphy C."/>
            <person name="Pearson M."/>
            <person name="Poon T.W."/>
            <person name="Priest M."/>
            <person name="Roberts A."/>
            <person name="Saif S."/>
            <person name="Shea T."/>
            <person name="Sisk P."/>
            <person name="Sykes S."/>
            <person name="Wortman J."/>
            <person name="Nusbaum C."/>
            <person name="Birren B."/>
        </authorList>
    </citation>
    <scope>NUCLEOTIDE SEQUENCE [LARGE SCALE GENOMIC DNA]</scope>
    <source>
        <strain evidence="8">ACB1</strain>
    </source>
</reference>
<dbReference type="Pfam" id="PF02608">
    <property type="entry name" value="Bmp"/>
    <property type="match status" value="1"/>
</dbReference>
<feature type="chain" id="PRO_5039201010" description="ABC transporter substrate-binding protein PnrA-like domain-containing protein" evidence="6">
    <location>
        <begin position="20"/>
        <end position="395"/>
    </location>
</feature>
<comment type="caution">
    <text evidence="8">The sequence shown here is derived from an EMBL/GenBank/DDBJ whole genome shotgun (WGS) entry which is preliminary data.</text>
</comment>
<feature type="domain" description="ABC transporter substrate-binding protein PnrA-like" evidence="7">
    <location>
        <begin position="44"/>
        <end position="353"/>
    </location>
</feature>
<dbReference type="EMBL" id="AFZC02000001">
    <property type="protein sequence ID" value="EHL10267.1"/>
    <property type="molecule type" value="Genomic_DNA"/>
</dbReference>
<accession>G9WPI4</accession>
<evidence type="ECO:0000256" key="4">
    <source>
        <dbReference type="ARBA" id="ARBA00023136"/>
    </source>
</evidence>
<keyword evidence="2" id="KW-1003">Cell membrane</keyword>
<dbReference type="PATRIC" id="fig|796943.3.peg.1710"/>
<organism evidence="8 9">
    <name type="scientific">Oribacterium parvum ACB1</name>
    <dbReference type="NCBI Taxonomy" id="796943"/>
    <lineage>
        <taxon>Bacteria</taxon>
        <taxon>Bacillati</taxon>
        <taxon>Bacillota</taxon>
        <taxon>Clostridia</taxon>
        <taxon>Lachnospirales</taxon>
        <taxon>Lachnospiraceae</taxon>
        <taxon>Oribacterium</taxon>
    </lineage>
</organism>
<evidence type="ECO:0000256" key="3">
    <source>
        <dbReference type="ARBA" id="ARBA00022729"/>
    </source>
</evidence>
<dbReference type="STRING" id="796943.HMPREF9625_01267"/>
<name>G9WPI4_9FIRM</name>
<keyword evidence="4" id="KW-0472">Membrane</keyword>
<evidence type="ECO:0000256" key="5">
    <source>
        <dbReference type="ARBA" id="ARBA00023288"/>
    </source>
</evidence>
<dbReference type="CDD" id="cd06354">
    <property type="entry name" value="PBP1_PrnA-like"/>
    <property type="match status" value="1"/>
</dbReference>
<dbReference type="RefSeq" id="WP_009535114.1">
    <property type="nucleotide sequence ID" value="NZ_KE148312.1"/>
</dbReference>
<evidence type="ECO:0000313" key="8">
    <source>
        <dbReference type="EMBL" id="EHL10267.1"/>
    </source>
</evidence>
<evidence type="ECO:0000256" key="1">
    <source>
        <dbReference type="ARBA" id="ARBA00004236"/>
    </source>
</evidence>
<dbReference type="PROSITE" id="PS51257">
    <property type="entry name" value="PROKAR_LIPOPROTEIN"/>
    <property type="match status" value="1"/>
</dbReference>
<dbReference type="PANTHER" id="PTHR34296:SF2">
    <property type="entry name" value="ABC TRANSPORTER GUANOSINE-BINDING PROTEIN NUPN"/>
    <property type="match status" value="1"/>
</dbReference>
<feature type="signal peptide" evidence="6">
    <location>
        <begin position="1"/>
        <end position="19"/>
    </location>
</feature>
<keyword evidence="9" id="KW-1185">Reference proteome</keyword>
<dbReference type="GO" id="GO:0005886">
    <property type="term" value="C:plasma membrane"/>
    <property type="evidence" value="ECO:0007669"/>
    <property type="project" value="UniProtKB-SubCell"/>
</dbReference>
<dbReference type="PANTHER" id="PTHR34296">
    <property type="entry name" value="TRANSCRIPTIONAL ACTIVATOR PROTEIN MED"/>
    <property type="match status" value="1"/>
</dbReference>
<sequence>MKRNSIVAYVLLLCMLILAACGGKKVEESGEGKAAKSDVKIAIVCDASGQNDNGYNQSAIEGAKNCAEKYGVSYKVVEPTESIGNTLGTLAEDGYNLIFSMAYDFDALIKGEAGAKPIAEQYPETTFVIFNATPNLNDKGEAIHKNVISILYNVNESSYLAGALSVLVNENADVLLGSNYNFNSLDKGRALGFIGATDSDGITVFSVGFIEGAQKIAGDLGVKYDFLSKYDAGFADTAGGSAVAGTFYANNANIVYTVAGAVGDGVASKAKEEKKLMIHVDANKDAQQPGYILTSVIKNTKVVVETITDAIENGKLQDMDLIQVYDLKSGATSITDLATFESAIEKTDEAQKKWTEIKDSLKDLQSQIESGKIVVTNKQNGDAFDESSCPNINFK</sequence>
<keyword evidence="5" id="KW-0449">Lipoprotein</keyword>
<evidence type="ECO:0000256" key="6">
    <source>
        <dbReference type="SAM" id="SignalP"/>
    </source>
</evidence>
<gene>
    <name evidence="8" type="ORF">HMPREF9625_01267</name>
</gene>
<comment type="subcellular location">
    <subcellularLocation>
        <location evidence="1">Cell membrane</location>
    </subcellularLocation>
</comment>
<dbReference type="Gene3D" id="3.40.50.2300">
    <property type="match status" value="2"/>
</dbReference>
<protein>
    <recommendedName>
        <fullName evidence="7">ABC transporter substrate-binding protein PnrA-like domain-containing protein</fullName>
    </recommendedName>
</protein>
<reference evidence="8" key="1">
    <citation type="submission" date="2011-08" db="EMBL/GenBank/DDBJ databases">
        <authorList>
            <consortium name="The Broad Institute Genome Sequencing Platform"/>
            <person name="Earl A."/>
            <person name="Ward D."/>
            <person name="Feldgarden M."/>
            <person name="Gevers D."/>
            <person name="Sizova M."/>
            <person name="Hazen A."/>
            <person name="Epstein S."/>
            <person name="Young S.K."/>
            <person name="Zeng Q."/>
            <person name="Gargeya S."/>
            <person name="Fitzgerald M."/>
            <person name="Haas B."/>
            <person name="Abouelleil A."/>
            <person name="Alvarado L."/>
            <person name="Arachchi H.M."/>
            <person name="Berlin A."/>
            <person name="Brown A."/>
            <person name="Chapman S.B."/>
            <person name="Chen Z."/>
            <person name="Dunbar C."/>
            <person name="Freedman E."/>
            <person name="Gearin G."/>
            <person name="Gellesch M."/>
            <person name="Goldberg J."/>
            <person name="Griggs A."/>
            <person name="Gujja S."/>
            <person name="Heiman D."/>
            <person name="Howarth C."/>
            <person name="Larson L."/>
            <person name="Lui A."/>
            <person name="MacDonald P.J.P."/>
            <person name="Montmayeur A."/>
            <person name="Murphy C."/>
            <person name="Neiman D."/>
            <person name="Pearson M."/>
            <person name="Priest M."/>
            <person name="Roberts A."/>
            <person name="Saif S."/>
            <person name="Shea T."/>
            <person name="Shenoy N."/>
            <person name="Sisk P."/>
            <person name="Stolte C."/>
            <person name="Sykes S."/>
            <person name="Wortman J."/>
            <person name="Nusbaum C."/>
            <person name="Birren B."/>
        </authorList>
    </citation>
    <scope>NUCLEOTIDE SEQUENCE</scope>
    <source>
        <strain evidence="8">ACB1</strain>
    </source>
</reference>
<evidence type="ECO:0000259" key="7">
    <source>
        <dbReference type="Pfam" id="PF02608"/>
    </source>
</evidence>
<proteinExistence type="predicted"/>
<keyword evidence="3 6" id="KW-0732">Signal</keyword>
<evidence type="ECO:0000313" key="9">
    <source>
        <dbReference type="Proteomes" id="UP000018461"/>
    </source>
</evidence>
<dbReference type="Proteomes" id="UP000018461">
    <property type="component" value="Unassembled WGS sequence"/>
</dbReference>
<dbReference type="HOGENOM" id="CLU_038813_0_0_9"/>
<dbReference type="InterPro" id="IPR050957">
    <property type="entry name" value="BMP_lipoprotein"/>
</dbReference>
<evidence type="ECO:0000256" key="2">
    <source>
        <dbReference type="ARBA" id="ARBA00022475"/>
    </source>
</evidence>
<dbReference type="InterPro" id="IPR003760">
    <property type="entry name" value="PnrA-like"/>
</dbReference>